<dbReference type="InterPro" id="IPR004839">
    <property type="entry name" value="Aminotransferase_I/II_large"/>
</dbReference>
<evidence type="ECO:0000256" key="3">
    <source>
        <dbReference type="ARBA" id="ARBA00022576"/>
    </source>
</evidence>
<dbReference type="CDD" id="cd00609">
    <property type="entry name" value="AAT_like"/>
    <property type="match status" value="1"/>
</dbReference>
<dbReference type="Pfam" id="PF00155">
    <property type="entry name" value="Aminotran_1_2"/>
    <property type="match status" value="1"/>
</dbReference>
<dbReference type="InterPro" id="IPR050596">
    <property type="entry name" value="AspAT/PAT-like"/>
</dbReference>
<comment type="cofactor">
    <cofactor evidence="1">
        <name>pyridoxal 5'-phosphate</name>
        <dbReference type="ChEBI" id="CHEBI:597326"/>
    </cofactor>
</comment>
<name>A0A8S4A7F1_9EUPU</name>
<comment type="similarity">
    <text evidence="2">Belongs to the class-I pyridoxal-phosphate-dependent aminotransferase family.</text>
</comment>
<evidence type="ECO:0000256" key="5">
    <source>
        <dbReference type="ARBA" id="ARBA00022898"/>
    </source>
</evidence>
<dbReference type="GO" id="GO:0030170">
    <property type="term" value="F:pyridoxal phosphate binding"/>
    <property type="evidence" value="ECO:0007669"/>
    <property type="project" value="InterPro"/>
</dbReference>
<dbReference type="PANTHER" id="PTHR46383">
    <property type="entry name" value="ASPARTATE AMINOTRANSFERASE"/>
    <property type="match status" value="1"/>
</dbReference>
<evidence type="ECO:0000256" key="2">
    <source>
        <dbReference type="ARBA" id="ARBA00007441"/>
    </source>
</evidence>
<dbReference type="GO" id="GO:0006520">
    <property type="term" value="P:amino acid metabolic process"/>
    <property type="evidence" value="ECO:0007669"/>
    <property type="project" value="InterPro"/>
</dbReference>
<keyword evidence="4" id="KW-0808">Transferase</keyword>
<dbReference type="Proteomes" id="UP000678393">
    <property type="component" value="Unassembled WGS sequence"/>
</dbReference>
<dbReference type="EMBL" id="CAJHNH020008502">
    <property type="protein sequence ID" value="CAG5136188.1"/>
    <property type="molecule type" value="Genomic_DNA"/>
</dbReference>
<evidence type="ECO:0000256" key="4">
    <source>
        <dbReference type="ARBA" id="ARBA00022679"/>
    </source>
</evidence>
<dbReference type="AlphaFoldDB" id="A0A8S4A7F1"/>
<keyword evidence="3" id="KW-0032">Aminotransferase</keyword>
<gene>
    <name evidence="7" type="ORF">CUNI_LOCUS21746</name>
</gene>
<dbReference type="Gene3D" id="3.90.1150.10">
    <property type="entry name" value="Aspartate Aminotransferase, domain 1"/>
    <property type="match status" value="1"/>
</dbReference>
<evidence type="ECO:0000313" key="8">
    <source>
        <dbReference type="Proteomes" id="UP000678393"/>
    </source>
</evidence>
<comment type="caution">
    <text evidence="7">The sequence shown here is derived from an EMBL/GenBank/DDBJ whole genome shotgun (WGS) entry which is preliminary data.</text>
</comment>
<feature type="domain" description="Aminotransferase class I/classII large" evidence="6">
    <location>
        <begin position="44"/>
        <end position="196"/>
    </location>
</feature>
<feature type="non-terminal residue" evidence="7">
    <location>
        <position position="197"/>
    </location>
</feature>
<dbReference type="SUPFAM" id="SSF53383">
    <property type="entry name" value="PLP-dependent transferases"/>
    <property type="match status" value="1"/>
</dbReference>
<evidence type="ECO:0000256" key="1">
    <source>
        <dbReference type="ARBA" id="ARBA00001933"/>
    </source>
</evidence>
<keyword evidence="8" id="KW-1185">Reference proteome</keyword>
<proteinExistence type="inferred from homology"/>
<sequence length="197" mass="22165">MADLTPPPLIRPDLIQGKYGSASNLAFNERIKLLMKQGHTIYHFGFGQAPFPVLEVAVEALKKHAKESAYLAVQGIPELRQGICNFHKHYDGITFDSENIIVGPGSKELIFLLMLIFNGDILLNSPSWTSYKAQAILTGHTPFIIDSREKDDWRITPEGLERVMQENSLSHHKLLIMANPCNPTGTNYTEEHLRKLT</sequence>
<dbReference type="InterPro" id="IPR015421">
    <property type="entry name" value="PyrdxlP-dep_Trfase_major"/>
</dbReference>
<dbReference type="PANTHER" id="PTHR46383:SF1">
    <property type="entry name" value="ASPARTATE AMINOTRANSFERASE"/>
    <property type="match status" value="1"/>
</dbReference>
<dbReference type="GO" id="GO:0008483">
    <property type="term" value="F:transaminase activity"/>
    <property type="evidence" value="ECO:0007669"/>
    <property type="project" value="UniProtKB-KW"/>
</dbReference>
<dbReference type="OrthoDB" id="7042322at2759"/>
<protein>
    <recommendedName>
        <fullName evidence="6">Aminotransferase class I/classII large domain-containing protein</fullName>
    </recommendedName>
</protein>
<dbReference type="InterPro" id="IPR015422">
    <property type="entry name" value="PyrdxlP-dep_Trfase_small"/>
</dbReference>
<dbReference type="Gene3D" id="3.40.640.10">
    <property type="entry name" value="Type I PLP-dependent aspartate aminotransferase-like (Major domain)"/>
    <property type="match status" value="1"/>
</dbReference>
<organism evidence="7 8">
    <name type="scientific">Candidula unifasciata</name>
    <dbReference type="NCBI Taxonomy" id="100452"/>
    <lineage>
        <taxon>Eukaryota</taxon>
        <taxon>Metazoa</taxon>
        <taxon>Spiralia</taxon>
        <taxon>Lophotrochozoa</taxon>
        <taxon>Mollusca</taxon>
        <taxon>Gastropoda</taxon>
        <taxon>Heterobranchia</taxon>
        <taxon>Euthyneura</taxon>
        <taxon>Panpulmonata</taxon>
        <taxon>Eupulmonata</taxon>
        <taxon>Stylommatophora</taxon>
        <taxon>Helicina</taxon>
        <taxon>Helicoidea</taxon>
        <taxon>Geomitridae</taxon>
        <taxon>Candidula</taxon>
    </lineage>
</organism>
<reference evidence="7" key="1">
    <citation type="submission" date="2021-04" db="EMBL/GenBank/DDBJ databases">
        <authorList>
            <consortium name="Molecular Ecology Group"/>
        </authorList>
    </citation>
    <scope>NUCLEOTIDE SEQUENCE</scope>
</reference>
<evidence type="ECO:0000259" key="6">
    <source>
        <dbReference type="Pfam" id="PF00155"/>
    </source>
</evidence>
<evidence type="ECO:0000313" key="7">
    <source>
        <dbReference type="EMBL" id="CAG5136188.1"/>
    </source>
</evidence>
<dbReference type="InterPro" id="IPR015424">
    <property type="entry name" value="PyrdxlP-dep_Trfase"/>
</dbReference>
<accession>A0A8S4A7F1</accession>
<keyword evidence="5" id="KW-0663">Pyridoxal phosphate</keyword>